<evidence type="ECO:0000256" key="2">
    <source>
        <dbReference type="SAM" id="SignalP"/>
    </source>
</evidence>
<evidence type="ECO:0000313" key="3">
    <source>
        <dbReference type="EMBL" id="SHG51869.1"/>
    </source>
</evidence>
<feature type="chain" id="PRO_5011957274" evidence="2">
    <location>
        <begin position="23"/>
        <end position="182"/>
    </location>
</feature>
<reference evidence="4" key="1">
    <citation type="submission" date="2016-11" db="EMBL/GenBank/DDBJ databases">
        <authorList>
            <person name="Varghese N."/>
            <person name="Submissions S."/>
        </authorList>
    </citation>
    <scope>NUCLEOTIDE SEQUENCE [LARGE SCALE GENOMIC DNA]</scope>
    <source>
        <strain evidence="4">DSM 19978</strain>
    </source>
</reference>
<organism evidence="3 4">
    <name type="scientific">Flavobacterium fluvii</name>
    <dbReference type="NCBI Taxonomy" id="468056"/>
    <lineage>
        <taxon>Bacteria</taxon>
        <taxon>Pseudomonadati</taxon>
        <taxon>Bacteroidota</taxon>
        <taxon>Flavobacteriia</taxon>
        <taxon>Flavobacteriales</taxon>
        <taxon>Flavobacteriaceae</taxon>
        <taxon>Flavobacterium</taxon>
    </lineage>
</organism>
<name>A0A1M5KHB0_9FLAO</name>
<dbReference type="OrthoDB" id="799522at2"/>
<evidence type="ECO:0000313" key="4">
    <source>
        <dbReference type="Proteomes" id="UP000184516"/>
    </source>
</evidence>
<dbReference type="Proteomes" id="UP000184516">
    <property type="component" value="Unassembled WGS sequence"/>
</dbReference>
<dbReference type="AlphaFoldDB" id="A0A1M5KHB0"/>
<evidence type="ECO:0000256" key="1">
    <source>
        <dbReference type="SAM" id="MobiDB-lite"/>
    </source>
</evidence>
<gene>
    <name evidence="3" type="ORF">SAMN05443549_104307</name>
</gene>
<protein>
    <submittedName>
        <fullName evidence="3">Uncharacterized protein</fullName>
    </submittedName>
</protein>
<sequence length="182" mass="20715">MKTLKLMTLGIMMFFASNSMNAQVSINVNLGLQPSWGPVGYSSVNYYYLPDVQAYYDIRATQFIFLSNGAWIRSSYLPRQYRNYDLNRGYKVVLNDYHGSRPYTNYRYDKVKYYKGYKGRPQQSIGYKNGNKNHGYRNDNDNHGNNGNYNNHGNNGNGNNGNHNNGNGNGNGNHGKGNKHGK</sequence>
<feature type="compositionally biased region" description="Polar residues" evidence="1">
    <location>
        <begin position="121"/>
        <end position="132"/>
    </location>
</feature>
<dbReference type="STRING" id="468056.SAMN05443549_104307"/>
<keyword evidence="2" id="KW-0732">Signal</keyword>
<accession>A0A1M5KHB0</accession>
<keyword evidence="4" id="KW-1185">Reference proteome</keyword>
<dbReference type="EMBL" id="FQWB01000004">
    <property type="protein sequence ID" value="SHG51869.1"/>
    <property type="molecule type" value="Genomic_DNA"/>
</dbReference>
<dbReference type="RefSeq" id="WP_073370678.1">
    <property type="nucleotide sequence ID" value="NZ_FQWB01000004.1"/>
</dbReference>
<proteinExistence type="predicted"/>
<feature type="region of interest" description="Disordered" evidence="1">
    <location>
        <begin position="119"/>
        <end position="182"/>
    </location>
</feature>
<feature type="signal peptide" evidence="2">
    <location>
        <begin position="1"/>
        <end position="22"/>
    </location>
</feature>
<feature type="compositionally biased region" description="Low complexity" evidence="1">
    <location>
        <begin position="143"/>
        <end position="154"/>
    </location>
</feature>